<organism evidence="2 3">
    <name type="scientific">Neptunicella marina</name>
    <dbReference type="NCBI Taxonomy" id="2125989"/>
    <lineage>
        <taxon>Bacteria</taxon>
        <taxon>Pseudomonadati</taxon>
        <taxon>Pseudomonadota</taxon>
        <taxon>Gammaproteobacteria</taxon>
        <taxon>Alteromonadales</taxon>
        <taxon>Alteromonadaceae</taxon>
        <taxon>Neptunicella</taxon>
    </lineage>
</organism>
<sequence>MVVIRWILGAIILFVDWLFTPKGPKRNVEQQAKVDERISGLALYQFKACPFCVKVRRECKRLGINLPLQDAKRDLRVRNELLEQGGKIKVPCLRIEQDNQVRWLYESSDIVSFLQQRVNSTTV</sequence>
<dbReference type="Gene3D" id="3.40.30.10">
    <property type="entry name" value="Glutaredoxin"/>
    <property type="match status" value="1"/>
</dbReference>
<dbReference type="EMBL" id="JACNEP010000006">
    <property type="protein sequence ID" value="MBC3766154.1"/>
    <property type="molecule type" value="Genomic_DNA"/>
</dbReference>
<evidence type="ECO:0000259" key="1">
    <source>
        <dbReference type="Pfam" id="PF13417"/>
    </source>
</evidence>
<reference evidence="2" key="1">
    <citation type="journal article" date="2018" name="Int. J. Syst. Evol. Microbiol.">
        <title>Neptunicella marina gen. nov., sp. nov., isolated from surface seawater.</title>
        <authorList>
            <person name="Liu X."/>
            <person name="Lai Q."/>
            <person name="Du Y."/>
            <person name="Zhang X."/>
            <person name="Liu Z."/>
            <person name="Sun F."/>
            <person name="Shao Z."/>
        </authorList>
    </citation>
    <scope>NUCLEOTIDE SEQUENCE</scope>
    <source>
        <strain evidence="2">S27-2</strain>
    </source>
</reference>
<dbReference type="Pfam" id="PF13417">
    <property type="entry name" value="GST_N_3"/>
    <property type="match status" value="1"/>
</dbReference>
<accession>A0A8J6ITQ7</accession>
<dbReference type="SUPFAM" id="SSF52833">
    <property type="entry name" value="Thioredoxin-like"/>
    <property type="match status" value="1"/>
</dbReference>
<evidence type="ECO:0000313" key="3">
    <source>
        <dbReference type="Proteomes" id="UP000601768"/>
    </source>
</evidence>
<proteinExistence type="predicted"/>
<dbReference type="RefSeq" id="WP_186506625.1">
    <property type="nucleotide sequence ID" value="NZ_JACNEP010000006.1"/>
</dbReference>
<dbReference type="AlphaFoldDB" id="A0A8J6ITQ7"/>
<dbReference type="Proteomes" id="UP000601768">
    <property type="component" value="Unassembled WGS sequence"/>
</dbReference>
<name>A0A8J6ITQ7_9ALTE</name>
<dbReference type="InterPro" id="IPR004045">
    <property type="entry name" value="Glutathione_S-Trfase_N"/>
</dbReference>
<feature type="domain" description="GST N-terminal" evidence="1">
    <location>
        <begin position="43"/>
        <end position="119"/>
    </location>
</feature>
<gene>
    <name evidence="2" type="ORF">H8B19_09700</name>
</gene>
<dbReference type="InterPro" id="IPR036249">
    <property type="entry name" value="Thioredoxin-like_sf"/>
</dbReference>
<reference evidence="2" key="2">
    <citation type="submission" date="2020-08" db="EMBL/GenBank/DDBJ databases">
        <authorList>
            <person name="Lai Q."/>
        </authorList>
    </citation>
    <scope>NUCLEOTIDE SEQUENCE</scope>
    <source>
        <strain evidence="2">S27-2</strain>
    </source>
</reference>
<keyword evidence="3" id="KW-1185">Reference proteome</keyword>
<evidence type="ECO:0000313" key="2">
    <source>
        <dbReference type="EMBL" id="MBC3766154.1"/>
    </source>
</evidence>
<comment type="caution">
    <text evidence="2">The sequence shown here is derived from an EMBL/GenBank/DDBJ whole genome shotgun (WGS) entry which is preliminary data.</text>
</comment>
<protein>
    <submittedName>
        <fullName evidence="2">Glutathione S-transferase N-terminal domain-containing protein</fullName>
    </submittedName>
</protein>
<dbReference type="PROSITE" id="PS51354">
    <property type="entry name" value="GLUTAREDOXIN_2"/>
    <property type="match status" value="1"/>
</dbReference>